<evidence type="ECO:0000313" key="1">
    <source>
        <dbReference type="EMBL" id="APZ41799.1"/>
    </source>
</evidence>
<dbReference type="EMBL" id="CP019434">
    <property type="protein sequence ID" value="APZ41799.1"/>
    <property type="molecule type" value="Genomic_DNA"/>
</dbReference>
<dbReference type="Pfam" id="PF06267">
    <property type="entry name" value="DUF1028"/>
    <property type="match status" value="1"/>
</dbReference>
<protein>
    <recommendedName>
        <fullName evidence="3">Fimbrial assembly protein FimA</fullName>
    </recommendedName>
</protein>
<gene>
    <name evidence="1" type="ORF">BW247_00725</name>
</gene>
<reference evidence="1 2" key="1">
    <citation type="submission" date="2017-01" db="EMBL/GenBank/DDBJ databases">
        <title>Draft sequence of Acidihalobacter ferrooxidans strain DSM 14175 (strain V8).</title>
        <authorList>
            <person name="Khaleque H.N."/>
            <person name="Ramsay J.P."/>
            <person name="Murphy R.J.T."/>
            <person name="Kaksonen A.H."/>
            <person name="Boxall N.J."/>
            <person name="Watkin E.L.J."/>
        </authorList>
    </citation>
    <scope>NUCLEOTIDE SEQUENCE [LARGE SCALE GENOMIC DNA]</scope>
    <source>
        <strain evidence="1 2">V8</strain>
    </source>
</reference>
<dbReference type="RefSeq" id="WP_076835146.1">
    <property type="nucleotide sequence ID" value="NZ_CP019434.1"/>
</dbReference>
<organism evidence="1 2">
    <name type="scientific">Acidihalobacter ferrooxydans</name>
    <dbReference type="NCBI Taxonomy" id="1765967"/>
    <lineage>
        <taxon>Bacteria</taxon>
        <taxon>Pseudomonadati</taxon>
        <taxon>Pseudomonadota</taxon>
        <taxon>Gammaproteobacteria</taxon>
        <taxon>Chromatiales</taxon>
        <taxon>Ectothiorhodospiraceae</taxon>
        <taxon>Acidihalobacter</taxon>
    </lineage>
</organism>
<dbReference type="SUPFAM" id="SSF56235">
    <property type="entry name" value="N-terminal nucleophile aminohydrolases (Ntn hydrolases)"/>
    <property type="match status" value="1"/>
</dbReference>
<dbReference type="Proteomes" id="UP000243807">
    <property type="component" value="Chromosome"/>
</dbReference>
<dbReference type="KEGG" id="afy:BW247_00725"/>
<dbReference type="AlphaFoldDB" id="A0A1P8UDF4"/>
<dbReference type="PANTHER" id="PTHR39328">
    <property type="entry name" value="BLL2871 PROTEIN"/>
    <property type="match status" value="1"/>
</dbReference>
<dbReference type="OrthoDB" id="9790012at2"/>
<sequence length="222" mass="23219">MTFSLIARDPQTGDFGAAVATGGPCAGGYVLHAMPGVGAIATQGLYTNTLYGPHGLRMLEAGAAADAVVAALTARDGGSAYRQLIVLDREGRSAGWTGAHNVGAMAHECATDLALAGNYLHSAALIPAMRDAFRTHTGSLVERLLAALAASRAVGGDSRGEWSAAVRVVSMDRAPLDLRVDYDAAPITRLHEIHTQVQQADFQRFLRSIPVPNAPDRAGEFT</sequence>
<evidence type="ECO:0008006" key="3">
    <source>
        <dbReference type="Google" id="ProtNLM"/>
    </source>
</evidence>
<proteinExistence type="predicted"/>
<dbReference type="InterPro" id="IPR010430">
    <property type="entry name" value="DUF1028"/>
</dbReference>
<dbReference type="PANTHER" id="PTHR39328:SF1">
    <property type="entry name" value="BLL2871 PROTEIN"/>
    <property type="match status" value="1"/>
</dbReference>
<accession>A0A1P8UDF4</accession>
<name>A0A1P8UDF4_9GAMM</name>
<dbReference type="InterPro" id="IPR029055">
    <property type="entry name" value="Ntn_hydrolases_N"/>
</dbReference>
<evidence type="ECO:0000313" key="2">
    <source>
        <dbReference type="Proteomes" id="UP000243807"/>
    </source>
</evidence>
<dbReference type="Gene3D" id="3.60.20.10">
    <property type="entry name" value="Glutamine Phosphoribosylpyrophosphate, subunit 1, domain 1"/>
    <property type="match status" value="1"/>
</dbReference>
<dbReference type="STRING" id="1765967.BW247_00725"/>
<keyword evidence="2" id="KW-1185">Reference proteome</keyword>